<dbReference type="STRING" id="313595.P700755_000948"/>
<evidence type="ECO:0000313" key="3">
    <source>
        <dbReference type="EMBL" id="AFU67924.1"/>
    </source>
</evidence>
<name>K4IBW6_PSYTT</name>
<dbReference type="OrthoDB" id="1262041at2"/>
<dbReference type="PROSITE" id="PS51257">
    <property type="entry name" value="PROKAR_LIPOPROTEIN"/>
    <property type="match status" value="1"/>
</dbReference>
<organism evidence="3 4">
    <name type="scientific">Psychroflexus torquis (strain ATCC 700755 / CIP 106069 / ACAM 623)</name>
    <dbReference type="NCBI Taxonomy" id="313595"/>
    <lineage>
        <taxon>Bacteria</taxon>
        <taxon>Pseudomonadati</taxon>
        <taxon>Bacteroidota</taxon>
        <taxon>Flavobacteriia</taxon>
        <taxon>Flavobacteriales</taxon>
        <taxon>Flavobacteriaceae</taxon>
        <taxon>Psychroflexus</taxon>
    </lineage>
</organism>
<keyword evidence="1" id="KW-0175">Coiled coil</keyword>
<keyword evidence="2" id="KW-0732">Signal</keyword>
<reference evidence="3" key="1">
    <citation type="submission" date="2006-03" db="EMBL/GenBank/DDBJ databases">
        <authorList>
            <person name="Bowman J."/>
            <person name="Ferriera S."/>
            <person name="Johnson J."/>
            <person name="Kravitz S."/>
            <person name="Halpern A."/>
            <person name="Remington K."/>
            <person name="Beeson K."/>
            <person name="Tran B."/>
            <person name="Rogers Y.-H."/>
            <person name="Friedman R."/>
            <person name="Venter J.C."/>
        </authorList>
    </citation>
    <scope>NUCLEOTIDE SEQUENCE [LARGE SCALE GENOMIC DNA]</scope>
    <source>
        <strain evidence="3">ATCC 700755</strain>
    </source>
</reference>
<dbReference type="Proteomes" id="UP000008514">
    <property type="component" value="Chromosome"/>
</dbReference>
<dbReference type="KEGG" id="ptq:P700755_000948"/>
<evidence type="ECO:0000313" key="4">
    <source>
        <dbReference type="Proteomes" id="UP000008514"/>
    </source>
</evidence>
<reference evidence="3" key="2">
    <citation type="submission" date="2012-09" db="EMBL/GenBank/DDBJ databases">
        <title>The complete sequence of Psychroflexus torquis an extreme psychrophile from sea-ice that is stimulated by light.</title>
        <authorList>
            <person name="Feng S."/>
            <person name="Powell S.M."/>
            <person name="Bowman J.P."/>
        </authorList>
    </citation>
    <scope>NUCLEOTIDE SEQUENCE [LARGE SCALE GENOMIC DNA]</scope>
    <source>
        <strain evidence="3">ATCC 700755</strain>
    </source>
</reference>
<evidence type="ECO:0000256" key="1">
    <source>
        <dbReference type="SAM" id="Coils"/>
    </source>
</evidence>
<feature type="signal peptide" evidence="2">
    <location>
        <begin position="1"/>
        <end position="23"/>
    </location>
</feature>
<evidence type="ECO:0008006" key="5">
    <source>
        <dbReference type="Google" id="ProtNLM"/>
    </source>
</evidence>
<evidence type="ECO:0000256" key="2">
    <source>
        <dbReference type="SAM" id="SignalP"/>
    </source>
</evidence>
<accession>K4IBW6</accession>
<keyword evidence="4" id="KW-1185">Reference proteome</keyword>
<dbReference type="HOGENOM" id="CLU_1194091_0_0_10"/>
<dbReference type="EMBL" id="CP003879">
    <property type="protein sequence ID" value="AFU67924.1"/>
    <property type="molecule type" value="Genomic_DNA"/>
</dbReference>
<dbReference type="AlphaFoldDB" id="K4IBW6"/>
<dbReference type="eggNOG" id="ENOG50332IU">
    <property type="taxonomic scope" value="Bacteria"/>
</dbReference>
<protein>
    <recommendedName>
        <fullName evidence="5">Lipoprotein</fullName>
    </recommendedName>
</protein>
<gene>
    <name evidence="3" type="ordered locus">P700755_000948</name>
</gene>
<proteinExistence type="predicted"/>
<feature type="coiled-coil region" evidence="1">
    <location>
        <begin position="22"/>
        <end position="86"/>
    </location>
</feature>
<feature type="chain" id="PRO_5003877383" description="Lipoprotein" evidence="2">
    <location>
        <begin position="24"/>
        <end position="232"/>
    </location>
</feature>
<sequence length="232" mass="26984">MKNKLTYTLFLLCFLLVFSSCESGTERKKREAKEELQRVELKTQMKNKAKEIAFQKEQKRIERQKREKTERLEKQAKLEKQRKEKALYDKYIYNSLRTGATPYAYCFGRNISCSEWGCAGISVKTPSNSDVMVTIKKNGEVYRHAYIKAGSTYKFEFPNGRYQAFFYYGKGWNPNKFMKKVNCGVLKGGFIVKESFSKDKPQMLENAVLSYELILQQSGNFSTKPSNSDEAF</sequence>
<dbReference type="RefSeq" id="WP_015023537.1">
    <property type="nucleotide sequence ID" value="NC_018721.1"/>
</dbReference>